<comment type="caution">
    <text evidence="3">The sequence shown here is derived from an EMBL/GenBank/DDBJ whole genome shotgun (WGS) entry which is preliminary data.</text>
</comment>
<feature type="transmembrane region" description="Helical" evidence="2">
    <location>
        <begin position="105"/>
        <end position="127"/>
    </location>
</feature>
<dbReference type="AlphaFoldDB" id="A0AAN8A321"/>
<dbReference type="InterPro" id="IPR038377">
    <property type="entry name" value="Na/Glc_symporter_sf"/>
</dbReference>
<feature type="transmembrane region" description="Helical" evidence="2">
    <location>
        <begin position="180"/>
        <end position="201"/>
    </location>
</feature>
<feature type="compositionally biased region" description="Basic and acidic residues" evidence="1">
    <location>
        <begin position="278"/>
        <end position="289"/>
    </location>
</feature>
<name>A0AAN8A321_9PEZI</name>
<feature type="transmembrane region" description="Helical" evidence="2">
    <location>
        <begin position="39"/>
        <end position="58"/>
    </location>
</feature>
<evidence type="ECO:0000313" key="3">
    <source>
        <dbReference type="EMBL" id="KAK5702764.1"/>
    </source>
</evidence>
<dbReference type="EMBL" id="JAVRQU010000005">
    <property type="protein sequence ID" value="KAK5702764.1"/>
    <property type="molecule type" value="Genomic_DNA"/>
</dbReference>
<accession>A0AAN8A321</accession>
<dbReference type="PANTHER" id="PTHR46154">
    <property type="match status" value="1"/>
</dbReference>
<organism evidence="3 4">
    <name type="scientific">Elasticomyces elasticus</name>
    <dbReference type="NCBI Taxonomy" id="574655"/>
    <lineage>
        <taxon>Eukaryota</taxon>
        <taxon>Fungi</taxon>
        <taxon>Dikarya</taxon>
        <taxon>Ascomycota</taxon>
        <taxon>Pezizomycotina</taxon>
        <taxon>Dothideomycetes</taxon>
        <taxon>Dothideomycetidae</taxon>
        <taxon>Mycosphaerellales</taxon>
        <taxon>Teratosphaeriaceae</taxon>
        <taxon>Elasticomyces</taxon>
    </lineage>
</organism>
<proteinExistence type="predicted"/>
<dbReference type="GO" id="GO:0015606">
    <property type="term" value="F:spermidine transmembrane transporter activity"/>
    <property type="evidence" value="ECO:0007669"/>
    <property type="project" value="TreeGrafter"/>
</dbReference>
<gene>
    <name evidence="3" type="ORF">LTR97_003710</name>
</gene>
<evidence type="ECO:0000256" key="1">
    <source>
        <dbReference type="SAM" id="MobiDB-lite"/>
    </source>
</evidence>
<dbReference type="PANTHER" id="PTHR46154:SF1">
    <property type="entry name" value="ACTIVE TRANSPORTER, PUTATIVE (AFU_ORTHOLOGUE AFUA_1G17570)-RELATED"/>
    <property type="match status" value="1"/>
</dbReference>
<evidence type="ECO:0000256" key="2">
    <source>
        <dbReference type="SAM" id="Phobius"/>
    </source>
</evidence>
<evidence type="ECO:0000313" key="4">
    <source>
        <dbReference type="Proteomes" id="UP001310594"/>
    </source>
</evidence>
<keyword evidence="2" id="KW-0472">Membrane</keyword>
<evidence type="ECO:0008006" key="5">
    <source>
        <dbReference type="Google" id="ProtNLM"/>
    </source>
</evidence>
<keyword evidence="2" id="KW-0812">Transmembrane</keyword>
<dbReference type="GO" id="GO:0015489">
    <property type="term" value="F:putrescine transmembrane transporter activity"/>
    <property type="evidence" value="ECO:0007669"/>
    <property type="project" value="TreeGrafter"/>
</dbReference>
<dbReference type="InterPro" id="IPR031155">
    <property type="entry name" value="DUR"/>
</dbReference>
<dbReference type="GO" id="GO:0015204">
    <property type="term" value="F:urea transmembrane transporter activity"/>
    <property type="evidence" value="ECO:0007669"/>
    <property type="project" value="InterPro"/>
</dbReference>
<dbReference type="Gene3D" id="1.20.1730.10">
    <property type="entry name" value="Sodium/glucose cotransporter"/>
    <property type="match status" value="1"/>
</dbReference>
<sequence>MACTAGFSADVVSVAAVFVYDVYKAYVDPEASGTKLLRMSHLAVIIWSICMAIIATGITRTTNKIAVIVAPTLGSITAIACWLGSTHALYGTVSIATTSNIIPLIIGNGVSLIAGAVYSIICTFAFGADDFDWQRLKTEIHVADDSDVKGLTSEQIAQEKSHELLSPEQDRDLKRGKWKACIIAVVLCLVFVILWPMPMYGTRYVFSKNFFRFWVALTFLWAFGAAFTITIMPLVEGRSTIKLFFTTMVFGKKPQQSPLEGVVVEGGNESDQRSSGLETKDARADERAV</sequence>
<feature type="transmembrane region" description="Helical" evidence="2">
    <location>
        <begin position="213"/>
        <end position="235"/>
    </location>
</feature>
<dbReference type="GO" id="GO:0005886">
    <property type="term" value="C:plasma membrane"/>
    <property type="evidence" value="ECO:0007669"/>
    <property type="project" value="TreeGrafter"/>
</dbReference>
<feature type="transmembrane region" description="Helical" evidence="2">
    <location>
        <begin position="65"/>
        <end position="85"/>
    </location>
</feature>
<reference evidence="3" key="1">
    <citation type="submission" date="2023-08" db="EMBL/GenBank/DDBJ databases">
        <title>Black Yeasts Isolated from many extreme environments.</title>
        <authorList>
            <person name="Coleine C."/>
            <person name="Stajich J.E."/>
            <person name="Selbmann L."/>
        </authorList>
    </citation>
    <scope>NUCLEOTIDE SEQUENCE</scope>
    <source>
        <strain evidence="3">CCFEE 5810</strain>
    </source>
</reference>
<keyword evidence="2" id="KW-1133">Transmembrane helix</keyword>
<feature type="region of interest" description="Disordered" evidence="1">
    <location>
        <begin position="261"/>
        <end position="289"/>
    </location>
</feature>
<dbReference type="Proteomes" id="UP001310594">
    <property type="component" value="Unassembled WGS sequence"/>
</dbReference>
<protein>
    <recommendedName>
        <fullName evidence="5">Urea active transporter</fullName>
    </recommendedName>
</protein>